<sequence length="260" mass="27795">MSETDGIRYAVERRQQILTLARQDGRVAVNDLAASLRVAPETVRRDLADLEKQGLVQRVHGGALPVDRIGFEGTVSSRAERNQPEKARIAAKALTEIRDAEVIFLDEGSTAVMLARALDPERPLTVVTGSIPVITELSAHPRISAILLGGPLRSGSMAASGSWPARMLAEIVVDVAFIGTNGLTVERGLTCPDLGVATVKRAAVAAARRSVLLADATKFGRDSFAVFAKVPEMDLVISETSAPRMVVEQIRKQGTPVILT</sequence>
<dbReference type="Gene3D" id="3.40.50.1360">
    <property type="match status" value="1"/>
</dbReference>
<comment type="function">
    <text evidence="5">Repressor of the lactose catabolism operon. Galactose-6-phosphate is the inducer.</text>
</comment>
<accession>A0A1H0JCV8</accession>
<reference evidence="7 8" key="1">
    <citation type="submission" date="2016-10" db="EMBL/GenBank/DDBJ databases">
        <authorList>
            <person name="de Groot N.N."/>
        </authorList>
    </citation>
    <scope>NUCLEOTIDE SEQUENCE [LARGE SCALE GENOMIC DNA]</scope>
    <source>
        <strain evidence="8">P4-7,KCTC 19426,CECT 7604</strain>
    </source>
</reference>
<dbReference type="InterPro" id="IPR001034">
    <property type="entry name" value="DeoR_HTH"/>
</dbReference>
<keyword evidence="3" id="KW-0805">Transcription regulation</keyword>
<dbReference type="InterPro" id="IPR037171">
    <property type="entry name" value="NagB/RpiA_transferase-like"/>
</dbReference>
<dbReference type="Proteomes" id="UP000198741">
    <property type="component" value="Chromosome I"/>
</dbReference>
<dbReference type="InterPro" id="IPR036390">
    <property type="entry name" value="WH_DNA-bd_sf"/>
</dbReference>
<dbReference type="EMBL" id="LT629710">
    <property type="protein sequence ID" value="SDO41484.1"/>
    <property type="molecule type" value="Genomic_DNA"/>
</dbReference>
<evidence type="ECO:0000256" key="3">
    <source>
        <dbReference type="ARBA" id="ARBA00023015"/>
    </source>
</evidence>
<dbReference type="SUPFAM" id="SSF100950">
    <property type="entry name" value="NagB/RpiA/CoA transferase-like"/>
    <property type="match status" value="1"/>
</dbReference>
<dbReference type="InterPro" id="IPR036388">
    <property type="entry name" value="WH-like_DNA-bd_sf"/>
</dbReference>
<evidence type="ECO:0000313" key="7">
    <source>
        <dbReference type="EMBL" id="SDO41484.1"/>
    </source>
</evidence>
<dbReference type="Pfam" id="PF00455">
    <property type="entry name" value="DeoRC"/>
    <property type="match status" value="1"/>
</dbReference>
<dbReference type="InterPro" id="IPR050313">
    <property type="entry name" value="Carb_Metab_HTH_regulators"/>
</dbReference>
<dbReference type="InterPro" id="IPR014036">
    <property type="entry name" value="DeoR-like_C"/>
</dbReference>
<evidence type="ECO:0000256" key="4">
    <source>
        <dbReference type="ARBA" id="ARBA00023163"/>
    </source>
</evidence>
<dbReference type="AlphaFoldDB" id="A0A1H0JCV8"/>
<keyword evidence="8" id="KW-1185">Reference proteome</keyword>
<dbReference type="PANTHER" id="PTHR30363">
    <property type="entry name" value="HTH-TYPE TRANSCRIPTIONAL REGULATOR SRLR-RELATED"/>
    <property type="match status" value="1"/>
</dbReference>
<evidence type="ECO:0000259" key="6">
    <source>
        <dbReference type="PROSITE" id="PS51000"/>
    </source>
</evidence>
<evidence type="ECO:0000313" key="8">
    <source>
        <dbReference type="Proteomes" id="UP000198741"/>
    </source>
</evidence>
<gene>
    <name evidence="7" type="ORF">SAMN04515671_0867</name>
</gene>
<dbReference type="PRINTS" id="PR00037">
    <property type="entry name" value="HTHLACR"/>
</dbReference>
<evidence type="ECO:0000256" key="2">
    <source>
        <dbReference type="ARBA" id="ARBA00022491"/>
    </source>
</evidence>
<evidence type="ECO:0000256" key="5">
    <source>
        <dbReference type="ARBA" id="ARBA00024937"/>
    </source>
</evidence>
<dbReference type="Gene3D" id="1.10.10.10">
    <property type="entry name" value="Winged helix-like DNA-binding domain superfamily/Winged helix DNA-binding domain"/>
    <property type="match status" value="1"/>
</dbReference>
<protein>
    <recommendedName>
        <fullName evidence="1">Lactose phosphotransferase system repressor</fullName>
    </recommendedName>
</protein>
<keyword evidence="2" id="KW-0678">Repressor</keyword>
<dbReference type="SUPFAM" id="SSF46785">
    <property type="entry name" value="Winged helix' DNA-binding domain"/>
    <property type="match status" value="1"/>
</dbReference>
<dbReference type="PANTHER" id="PTHR30363:SF4">
    <property type="entry name" value="GLYCEROL-3-PHOSPHATE REGULON REPRESSOR"/>
    <property type="match status" value="1"/>
</dbReference>
<dbReference type="Pfam" id="PF08220">
    <property type="entry name" value="HTH_DeoR"/>
    <property type="match status" value="1"/>
</dbReference>
<name>A0A1H0JCV8_9ACTN</name>
<dbReference type="SMART" id="SM01134">
    <property type="entry name" value="DeoRC"/>
    <property type="match status" value="1"/>
</dbReference>
<proteinExistence type="predicted"/>
<dbReference type="STRING" id="1090615.SAMN04515671_0867"/>
<dbReference type="RefSeq" id="WP_090481284.1">
    <property type="nucleotide sequence ID" value="NZ_LT629710.1"/>
</dbReference>
<dbReference type="SMART" id="SM00420">
    <property type="entry name" value="HTH_DEOR"/>
    <property type="match status" value="1"/>
</dbReference>
<keyword evidence="4" id="KW-0804">Transcription</keyword>
<feature type="domain" description="HTH deoR-type" evidence="6">
    <location>
        <begin position="10"/>
        <end position="65"/>
    </location>
</feature>
<dbReference type="PROSITE" id="PS51000">
    <property type="entry name" value="HTH_DEOR_2"/>
    <property type="match status" value="1"/>
</dbReference>
<evidence type="ECO:0000256" key="1">
    <source>
        <dbReference type="ARBA" id="ARBA00021390"/>
    </source>
</evidence>
<dbReference type="GO" id="GO:0003700">
    <property type="term" value="F:DNA-binding transcription factor activity"/>
    <property type="evidence" value="ECO:0007669"/>
    <property type="project" value="InterPro"/>
</dbReference>
<organism evidence="7 8">
    <name type="scientific">Nakamurella panacisegetis</name>
    <dbReference type="NCBI Taxonomy" id="1090615"/>
    <lineage>
        <taxon>Bacteria</taxon>
        <taxon>Bacillati</taxon>
        <taxon>Actinomycetota</taxon>
        <taxon>Actinomycetes</taxon>
        <taxon>Nakamurellales</taxon>
        <taxon>Nakamurellaceae</taxon>
        <taxon>Nakamurella</taxon>
    </lineage>
</organism>
<dbReference type="OrthoDB" id="7688673at2"/>